<evidence type="ECO:0000313" key="2">
    <source>
        <dbReference type="Proteomes" id="UP000008912"/>
    </source>
</evidence>
<dbReference type="InParanoid" id="A0A7N5JKQ4"/>
<dbReference type="AlphaFoldDB" id="A0A7N5JKQ4"/>
<evidence type="ECO:0000313" key="1">
    <source>
        <dbReference type="Ensembl" id="ENSAMEP00000026810.1"/>
    </source>
</evidence>
<dbReference type="SUPFAM" id="SSF54534">
    <property type="entry name" value="FKBP-like"/>
    <property type="match status" value="1"/>
</dbReference>
<reference evidence="1 2" key="1">
    <citation type="journal article" date="2010" name="Nature">
        <title>The sequence and de novo assembly of the giant panda genome.</title>
        <authorList>
            <person name="Li R."/>
            <person name="Fan W."/>
            <person name="Tian G."/>
            <person name="Zhu H."/>
            <person name="He L."/>
            <person name="Cai J."/>
            <person name="Huang Q."/>
            <person name="Cai Q."/>
            <person name="Li B."/>
            <person name="Bai Y."/>
            <person name="Zhang Z."/>
            <person name="Zhang Y."/>
            <person name="Wang W."/>
            <person name="Li J."/>
            <person name="Wei F."/>
            <person name="Li H."/>
            <person name="Jian M."/>
            <person name="Li J."/>
            <person name="Zhang Z."/>
            <person name="Nielsen R."/>
            <person name="Li D."/>
            <person name="Gu W."/>
            <person name="Yang Z."/>
            <person name="Xuan Z."/>
            <person name="Ryder O.A."/>
            <person name="Leung F.C."/>
            <person name="Zhou Y."/>
            <person name="Cao J."/>
            <person name="Sun X."/>
            <person name="Fu Y."/>
            <person name="Fang X."/>
            <person name="Guo X."/>
            <person name="Wang B."/>
            <person name="Hou R."/>
            <person name="Shen F."/>
            <person name="Mu B."/>
            <person name="Ni P."/>
            <person name="Lin R."/>
            <person name="Qian W."/>
            <person name="Wang G."/>
            <person name="Yu C."/>
            <person name="Nie W."/>
            <person name="Wang J."/>
            <person name="Wu Z."/>
            <person name="Liang H."/>
            <person name="Min J."/>
            <person name="Wu Q."/>
            <person name="Cheng S."/>
            <person name="Ruan J."/>
            <person name="Wang M."/>
            <person name="Shi Z."/>
            <person name="Wen M."/>
            <person name="Liu B."/>
            <person name="Ren X."/>
            <person name="Zheng H."/>
            <person name="Dong D."/>
            <person name="Cook K."/>
            <person name="Shan G."/>
            <person name="Zhang H."/>
            <person name="Kosiol C."/>
            <person name="Xie X."/>
            <person name="Lu Z."/>
            <person name="Zheng H."/>
            <person name="Li Y."/>
            <person name="Steiner C.C."/>
            <person name="Lam T.T."/>
            <person name="Lin S."/>
            <person name="Zhang Q."/>
            <person name="Li G."/>
            <person name="Tian J."/>
            <person name="Gong T."/>
            <person name="Liu H."/>
            <person name="Zhang D."/>
            <person name="Fang L."/>
            <person name="Ye C."/>
            <person name="Zhang J."/>
            <person name="Hu W."/>
            <person name="Xu A."/>
            <person name="Ren Y."/>
            <person name="Zhang G."/>
            <person name="Bruford M.W."/>
            <person name="Li Q."/>
            <person name="Ma L."/>
            <person name="Guo Y."/>
            <person name="An N."/>
            <person name="Hu Y."/>
            <person name="Zheng Y."/>
            <person name="Shi Y."/>
            <person name="Li Z."/>
            <person name="Liu Q."/>
            <person name="Chen Y."/>
            <person name="Zhao J."/>
            <person name="Qu N."/>
            <person name="Zhao S."/>
            <person name="Tian F."/>
            <person name="Wang X."/>
            <person name="Wang H."/>
            <person name="Xu L."/>
            <person name="Liu X."/>
            <person name="Vinar T."/>
            <person name="Wang Y."/>
            <person name="Lam T.W."/>
            <person name="Yiu S.M."/>
            <person name="Liu S."/>
            <person name="Zhang H."/>
            <person name="Li D."/>
            <person name="Huang Y."/>
            <person name="Wang X."/>
            <person name="Yang G."/>
            <person name="Jiang Z."/>
            <person name="Wang J."/>
            <person name="Qin N."/>
            <person name="Li L."/>
            <person name="Li J."/>
            <person name="Bolund L."/>
            <person name="Kristiansen K."/>
            <person name="Wong G.K."/>
            <person name="Olson M."/>
            <person name="Zhang X."/>
            <person name="Li S."/>
            <person name="Yang H."/>
            <person name="Wang J."/>
            <person name="Wang J."/>
        </authorList>
    </citation>
    <scope>NUCLEOTIDE SEQUENCE [LARGE SCALE GENOMIC DNA]</scope>
</reference>
<dbReference type="Ensembl" id="ENSAMET00000029248.1">
    <property type="protein sequence ID" value="ENSAMEP00000026810.1"/>
    <property type="gene ID" value="ENSAMEG00000029709.1"/>
</dbReference>
<reference evidence="1" key="2">
    <citation type="submission" date="2025-08" db="UniProtKB">
        <authorList>
            <consortium name="Ensembl"/>
        </authorList>
    </citation>
    <scope>IDENTIFICATION</scope>
</reference>
<accession>A0A7N5JKQ4</accession>
<dbReference type="Proteomes" id="UP000008912">
    <property type="component" value="Unassembled WGS sequence"/>
</dbReference>
<dbReference type="GO" id="GO:0003755">
    <property type="term" value="F:peptidyl-prolyl cis-trans isomerase activity"/>
    <property type="evidence" value="ECO:0007669"/>
    <property type="project" value="InterPro"/>
</dbReference>
<protein>
    <submittedName>
        <fullName evidence="1">Uncharacterized protein</fullName>
    </submittedName>
</protein>
<organism evidence="1 2">
    <name type="scientific">Ailuropoda melanoleuca</name>
    <name type="common">Giant panda</name>
    <dbReference type="NCBI Taxonomy" id="9646"/>
    <lineage>
        <taxon>Eukaryota</taxon>
        <taxon>Metazoa</taxon>
        <taxon>Chordata</taxon>
        <taxon>Craniata</taxon>
        <taxon>Vertebrata</taxon>
        <taxon>Euteleostomi</taxon>
        <taxon>Mammalia</taxon>
        <taxon>Eutheria</taxon>
        <taxon>Laurasiatheria</taxon>
        <taxon>Carnivora</taxon>
        <taxon>Caniformia</taxon>
        <taxon>Ursidae</taxon>
        <taxon>Ailuropoda</taxon>
    </lineage>
</organism>
<keyword evidence="2" id="KW-1185">Reference proteome</keyword>
<reference evidence="1" key="3">
    <citation type="submission" date="2025-09" db="UniProtKB">
        <authorList>
            <consortium name="Ensembl"/>
        </authorList>
    </citation>
    <scope>IDENTIFICATION</scope>
</reference>
<proteinExistence type="predicted"/>
<sequence>MGGQVEIISPRDWRTFPKGSQTCVVRYTGMLGDGKKFDSSRDRTFPDVPPNALRINIDIDPD</sequence>
<dbReference type="Gene3D" id="3.10.50.40">
    <property type="match status" value="1"/>
</dbReference>
<name>A0A7N5JKQ4_AILME</name>
<dbReference type="InterPro" id="IPR046357">
    <property type="entry name" value="PPIase_dom_sf"/>
</dbReference>